<organism evidence="1">
    <name type="scientific">marine sediment metagenome</name>
    <dbReference type="NCBI Taxonomy" id="412755"/>
    <lineage>
        <taxon>unclassified sequences</taxon>
        <taxon>metagenomes</taxon>
        <taxon>ecological metagenomes</taxon>
    </lineage>
</organism>
<dbReference type="EMBL" id="BARW01006812">
    <property type="protein sequence ID" value="GAI81059.1"/>
    <property type="molecule type" value="Genomic_DNA"/>
</dbReference>
<proteinExistence type="predicted"/>
<dbReference type="AlphaFoldDB" id="X1TM09"/>
<evidence type="ECO:0000313" key="1">
    <source>
        <dbReference type="EMBL" id="GAI81059.1"/>
    </source>
</evidence>
<accession>X1TM09</accession>
<name>X1TM09_9ZZZZ</name>
<sequence>MTHTLVAFSKQHLVGATEELVTGVADVTHRVTGNDIYVGKFNKLVGLHCAGRGLTIARVSAPSLRRVSSVYIQPQINDLSYTDKYNHHFNWRGQSPLP</sequence>
<reference evidence="1" key="1">
    <citation type="journal article" date="2014" name="Front. Microbiol.">
        <title>High frequency of phylogenetically diverse reductive dehalogenase-homologous genes in deep subseafloor sedimentary metagenomes.</title>
        <authorList>
            <person name="Kawai M."/>
            <person name="Futagami T."/>
            <person name="Toyoda A."/>
            <person name="Takaki Y."/>
            <person name="Nishi S."/>
            <person name="Hori S."/>
            <person name="Arai W."/>
            <person name="Tsubouchi T."/>
            <person name="Morono Y."/>
            <person name="Uchiyama I."/>
            <person name="Ito T."/>
            <person name="Fujiyama A."/>
            <person name="Inagaki F."/>
            <person name="Takami H."/>
        </authorList>
    </citation>
    <scope>NUCLEOTIDE SEQUENCE</scope>
    <source>
        <strain evidence="1">Expedition CK06-06</strain>
    </source>
</reference>
<protein>
    <submittedName>
        <fullName evidence="1">Uncharacterized protein</fullName>
    </submittedName>
</protein>
<feature type="non-terminal residue" evidence="1">
    <location>
        <position position="98"/>
    </location>
</feature>
<comment type="caution">
    <text evidence="1">The sequence shown here is derived from an EMBL/GenBank/DDBJ whole genome shotgun (WGS) entry which is preliminary data.</text>
</comment>
<gene>
    <name evidence="1" type="ORF">S12H4_14293</name>
</gene>